<feature type="domain" description="Disintegrin" evidence="12">
    <location>
        <begin position="401"/>
        <end position="487"/>
    </location>
</feature>
<dbReference type="Gene3D" id="3.40.390.10">
    <property type="entry name" value="Collagenase (Catalytic Domain)"/>
    <property type="match status" value="1"/>
</dbReference>
<dbReference type="GeneID" id="102531669"/>
<feature type="binding site" evidence="8">
    <location>
        <position position="350"/>
    </location>
    <ligand>
        <name>Zn(2+)</name>
        <dbReference type="ChEBI" id="CHEBI:29105"/>
        <note>catalytic</note>
    </ligand>
</feature>
<name>A0A6J3ARB5_VICPA</name>
<evidence type="ECO:0000256" key="3">
    <source>
        <dbReference type="ARBA" id="ARBA00022989"/>
    </source>
</evidence>
<keyword evidence="4 9" id="KW-0472">Membrane</keyword>
<keyword evidence="15" id="KW-0482">Metalloprotease</keyword>
<reference evidence="15" key="1">
    <citation type="submission" date="2025-08" db="UniProtKB">
        <authorList>
            <consortium name="RefSeq"/>
        </authorList>
    </citation>
    <scope>IDENTIFICATION</scope>
</reference>
<sequence length="717" mass="80365">MRSGRPFLSHGRSLPVLLLALLLADCVGKDPVFHPEWGFDSYEVTIPKKLSFRREQQGVAKHVSYLLQVKGKNRVLHLWPKRFLLARTLQVFSFTEQGQLWEDHPYVPSDCNYMGLVEGNQDSEATLSTCTGALRGILQIDARHYQIEPLRASSTFEHVVYLLKKEQEFPSHICGLSHDDTVKQMAQQENVARISDLTESYMHQKYLELALVFDHSRYLYLNSNLTLVVNDAILLTAIADSYFQDVRMRIHLFGVEVWTDENKIKVTFSKLDQVLGQFMVYRTSVLNARFPVDWVHLYIKQTYTDFLAQSWGTVCSTFYAGSASVFLDMNVLTPATWTAHVLGHSVGMNHDAEYCQCKGRHNCIMGTGRTGFSNCSYAEFFAHVYSGAKCLTNIPGLGFVVKRCGNKIVEEDEECDCGSGEDCKTDQCCQPDCKFKQGANCSTGLCCHNCHFRPSGYMCRKEENECDLAEYCSGTSGLCPSDTYKQDGTPCKYEARCVKKGCQARYMQCQSIFGPDAREAPLQCYDVLNVIGDQYGNCGASGVREYRKCTRKNILCGRIQCINVNTIPDMPDHTLLISTHLQEENLMCWGIGYHLSMVAMGIPDLGVVNDGTSCGTDKICFNRNCVNSSVLKFDCLPDKCNHRGVCNNKKNCHCMYGWAPPFCEEVGYGGSIDSGPPGPLKQGVPTSIQVVSLSLVRLILLIISVIVVFFRKILGNV</sequence>
<keyword evidence="10" id="KW-0732">Signal</keyword>
<feature type="binding site" evidence="8">
    <location>
        <position position="340"/>
    </location>
    <ligand>
        <name>Zn(2+)</name>
        <dbReference type="ChEBI" id="CHEBI:29105"/>
        <note>catalytic</note>
    </ligand>
</feature>
<keyword evidence="15" id="KW-0378">Hydrolase</keyword>
<keyword evidence="3 9" id="KW-1133">Transmembrane helix</keyword>
<evidence type="ECO:0000259" key="13">
    <source>
        <dbReference type="PROSITE" id="PS50215"/>
    </source>
</evidence>
<dbReference type="KEGG" id="vpc:102531669"/>
<evidence type="ECO:0000256" key="6">
    <source>
        <dbReference type="PROSITE-ProRule" id="PRU00068"/>
    </source>
</evidence>
<dbReference type="PROSITE" id="PS50214">
    <property type="entry name" value="DISINTEGRIN_2"/>
    <property type="match status" value="1"/>
</dbReference>
<comment type="caution">
    <text evidence="7">Lacks conserved residue(s) required for the propagation of feature annotation.</text>
</comment>
<dbReference type="Pfam" id="PF00200">
    <property type="entry name" value="Disintegrin"/>
    <property type="match status" value="1"/>
</dbReference>
<dbReference type="InterPro" id="IPR002870">
    <property type="entry name" value="Peptidase_M12B_N"/>
</dbReference>
<dbReference type="InterPro" id="IPR001590">
    <property type="entry name" value="Peptidase_M12B"/>
</dbReference>
<dbReference type="InterPro" id="IPR006586">
    <property type="entry name" value="ADAM_Cys-rich"/>
</dbReference>
<dbReference type="GO" id="GO:0006508">
    <property type="term" value="P:proteolysis"/>
    <property type="evidence" value="ECO:0007669"/>
    <property type="project" value="InterPro"/>
</dbReference>
<dbReference type="GO" id="GO:0004222">
    <property type="term" value="F:metalloendopeptidase activity"/>
    <property type="evidence" value="ECO:0007669"/>
    <property type="project" value="InterPro"/>
</dbReference>
<dbReference type="Proteomes" id="UP001652581">
    <property type="component" value="Chromosome 9"/>
</dbReference>
<keyword evidence="15" id="KW-0645">Protease</keyword>
<dbReference type="PANTHER" id="PTHR11905">
    <property type="entry name" value="ADAM A DISINTEGRIN AND METALLOPROTEASE DOMAIN"/>
    <property type="match status" value="1"/>
</dbReference>
<evidence type="ECO:0000259" key="12">
    <source>
        <dbReference type="PROSITE" id="PS50214"/>
    </source>
</evidence>
<comment type="subcellular location">
    <subcellularLocation>
        <location evidence="1">Membrane</location>
        <topology evidence="1">Single-pass type I membrane protein</topology>
    </subcellularLocation>
</comment>
<keyword evidence="8" id="KW-0862">Zinc</keyword>
<dbReference type="CDD" id="cd04269">
    <property type="entry name" value="ZnMc_adamalysin_II_like"/>
    <property type="match status" value="1"/>
</dbReference>
<feature type="domain" description="Peptidase M12B" evidence="13">
    <location>
        <begin position="205"/>
        <end position="395"/>
    </location>
</feature>
<feature type="disulfide bond" evidence="7">
    <location>
        <begin position="654"/>
        <end position="663"/>
    </location>
</feature>
<feature type="transmembrane region" description="Helical" evidence="9">
    <location>
        <begin position="690"/>
        <end position="710"/>
    </location>
</feature>
<accession>A0A6J3ARB5</accession>
<dbReference type="Pfam" id="PF01562">
    <property type="entry name" value="Pep_M12B_propep"/>
    <property type="match status" value="1"/>
</dbReference>
<organism evidence="14 15">
    <name type="scientific">Vicugna pacos</name>
    <name type="common">Alpaca</name>
    <name type="synonym">Lama pacos</name>
    <dbReference type="NCBI Taxonomy" id="30538"/>
    <lineage>
        <taxon>Eukaryota</taxon>
        <taxon>Metazoa</taxon>
        <taxon>Chordata</taxon>
        <taxon>Craniata</taxon>
        <taxon>Vertebrata</taxon>
        <taxon>Euteleostomi</taxon>
        <taxon>Mammalia</taxon>
        <taxon>Eutheria</taxon>
        <taxon>Laurasiatheria</taxon>
        <taxon>Artiodactyla</taxon>
        <taxon>Tylopoda</taxon>
        <taxon>Camelidae</taxon>
        <taxon>Vicugna</taxon>
    </lineage>
</organism>
<feature type="signal peptide" evidence="10">
    <location>
        <begin position="1"/>
        <end position="28"/>
    </location>
</feature>
<dbReference type="InterPro" id="IPR001762">
    <property type="entry name" value="Disintegrin_dom"/>
</dbReference>
<dbReference type="InterPro" id="IPR024079">
    <property type="entry name" value="MetalloPept_cat_dom_sf"/>
</dbReference>
<keyword evidence="7" id="KW-0245">EGF-like domain</keyword>
<dbReference type="InParanoid" id="A0A6J3ARB5"/>
<dbReference type="GO" id="GO:0008584">
    <property type="term" value="P:male gonad development"/>
    <property type="evidence" value="ECO:0007669"/>
    <property type="project" value="TreeGrafter"/>
</dbReference>
<dbReference type="SUPFAM" id="SSF57552">
    <property type="entry name" value="Blood coagulation inhibitor (disintegrin)"/>
    <property type="match status" value="1"/>
</dbReference>
<dbReference type="PANTHER" id="PTHR11905:SF148">
    <property type="entry name" value="DISINTEGRIN AND METALLOPROTEINASE DOMAIN-CONTAINING PROTEIN 30"/>
    <property type="match status" value="1"/>
</dbReference>
<protein>
    <submittedName>
        <fullName evidence="15">Disintegrin and metalloproteinase domain-containing protein 30</fullName>
    </submittedName>
</protein>
<keyword evidence="5 7" id="KW-1015">Disulfide bond</keyword>
<dbReference type="SUPFAM" id="SSF55486">
    <property type="entry name" value="Metalloproteases ('zincins'), catalytic domain"/>
    <property type="match status" value="1"/>
</dbReference>
<dbReference type="RefSeq" id="XP_031536364.2">
    <property type="nucleotide sequence ID" value="XM_031680504.2"/>
</dbReference>
<dbReference type="PROSITE" id="PS00427">
    <property type="entry name" value="DISINTEGRIN_1"/>
    <property type="match status" value="1"/>
</dbReference>
<evidence type="ECO:0000256" key="10">
    <source>
        <dbReference type="SAM" id="SignalP"/>
    </source>
</evidence>
<dbReference type="InterPro" id="IPR036436">
    <property type="entry name" value="Disintegrin_dom_sf"/>
</dbReference>
<evidence type="ECO:0000256" key="7">
    <source>
        <dbReference type="PROSITE-ProRule" id="PRU00076"/>
    </source>
</evidence>
<dbReference type="PROSITE" id="PS50026">
    <property type="entry name" value="EGF_3"/>
    <property type="match status" value="1"/>
</dbReference>
<feature type="domain" description="EGF-like" evidence="11">
    <location>
        <begin position="631"/>
        <end position="664"/>
    </location>
</feature>
<evidence type="ECO:0000256" key="2">
    <source>
        <dbReference type="ARBA" id="ARBA00022692"/>
    </source>
</evidence>
<keyword evidence="8" id="KW-0479">Metal-binding</keyword>
<evidence type="ECO:0000313" key="15">
    <source>
        <dbReference type="RefSeq" id="XP_031536364.2"/>
    </source>
</evidence>
<dbReference type="PRINTS" id="PR00289">
    <property type="entry name" value="DISINTEGRIN"/>
</dbReference>
<feature type="disulfide bond" evidence="6">
    <location>
        <begin position="459"/>
        <end position="479"/>
    </location>
</feature>
<dbReference type="FunCoup" id="A0A6J3ARB5">
    <property type="interactions" value="9"/>
</dbReference>
<proteinExistence type="predicted"/>
<dbReference type="Gene3D" id="4.10.70.10">
    <property type="entry name" value="Disintegrin domain"/>
    <property type="match status" value="1"/>
</dbReference>
<dbReference type="PROSITE" id="PS50215">
    <property type="entry name" value="ADAM_MEPRO"/>
    <property type="match status" value="1"/>
</dbReference>
<dbReference type="GO" id="GO:0046872">
    <property type="term" value="F:metal ion binding"/>
    <property type="evidence" value="ECO:0007669"/>
    <property type="project" value="UniProtKB-KW"/>
</dbReference>
<dbReference type="PROSITE" id="PS01186">
    <property type="entry name" value="EGF_2"/>
    <property type="match status" value="1"/>
</dbReference>
<dbReference type="Pfam" id="PF08516">
    <property type="entry name" value="ADAM_CR"/>
    <property type="match status" value="1"/>
</dbReference>
<dbReference type="InterPro" id="IPR018358">
    <property type="entry name" value="Disintegrin_CS"/>
</dbReference>
<evidence type="ECO:0000256" key="8">
    <source>
        <dbReference type="PROSITE-ProRule" id="PRU00276"/>
    </source>
</evidence>
<dbReference type="SMART" id="SM00050">
    <property type="entry name" value="DISIN"/>
    <property type="match status" value="1"/>
</dbReference>
<dbReference type="SMART" id="SM00608">
    <property type="entry name" value="ACR"/>
    <property type="match status" value="1"/>
</dbReference>
<keyword evidence="2 9" id="KW-0812">Transmembrane</keyword>
<evidence type="ECO:0000256" key="4">
    <source>
        <dbReference type="ARBA" id="ARBA00023136"/>
    </source>
</evidence>
<dbReference type="GO" id="GO:1990913">
    <property type="term" value="C:sperm head plasma membrane"/>
    <property type="evidence" value="ECO:0007669"/>
    <property type="project" value="TreeGrafter"/>
</dbReference>
<evidence type="ECO:0000259" key="11">
    <source>
        <dbReference type="PROSITE" id="PS50026"/>
    </source>
</evidence>
<gene>
    <name evidence="15" type="primary">ADAM30</name>
</gene>
<dbReference type="InterPro" id="IPR000742">
    <property type="entry name" value="EGF"/>
</dbReference>
<dbReference type="GO" id="GO:0009897">
    <property type="term" value="C:external side of plasma membrane"/>
    <property type="evidence" value="ECO:0007669"/>
    <property type="project" value="TreeGrafter"/>
</dbReference>
<evidence type="ECO:0000313" key="14">
    <source>
        <dbReference type="Proteomes" id="UP001652581"/>
    </source>
</evidence>
<evidence type="ECO:0000256" key="5">
    <source>
        <dbReference type="ARBA" id="ARBA00023157"/>
    </source>
</evidence>
<evidence type="ECO:0000256" key="9">
    <source>
        <dbReference type="SAM" id="Phobius"/>
    </source>
</evidence>
<feature type="chain" id="PRO_5047472241" evidence="10">
    <location>
        <begin position="29"/>
        <end position="717"/>
    </location>
</feature>
<evidence type="ECO:0000256" key="1">
    <source>
        <dbReference type="ARBA" id="ARBA00004479"/>
    </source>
</evidence>
<feature type="binding site" evidence="8">
    <location>
        <position position="344"/>
    </location>
    <ligand>
        <name>Zn(2+)</name>
        <dbReference type="ChEBI" id="CHEBI:29105"/>
        <note>catalytic</note>
    </ligand>
</feature>
<keyword evidence="14" id="KW-1185">Reference proteome</keyword>
<dbReference type="Pfam" id="PF01421">
    <property type="entry name" value="Reprolysin"/>
    <property type="match status" value="1"/>
</dbReference>
<dbReference type="CTD" id="11085"/>
<dbReference type="InterPro" id="IPR034027">
    <property type="entry name" value="Reprolysin_adamalysin"/>
</dbReference>